<dbReference type="GO" id="GO:0008168">
    <property type="term" value="F:methyltransferase activity"/>
    <property type="evidence" value="ECO:0007669"/>
    <property type="project" value="UniProtKB-KW"/>
</dbReference>
<dbReference type="Pfam" id="PF13489">
    <property type="entry name" value="Methyltransf_23"/>
    <property type="match status" value="1"/>
</dbReference>
<dbReference type="Proteomes" id="UP000315312">
    <property type="component" value="Unassembled WGS sequence"/>
</dbReference>
<dbReference type="CDD" id="cd02440">
    <property type="entry name" value="AdoMet_MTases"/>
    <property type="match status" value="1"/>
</dbReference>
<dbReference type="SUPFAM" id="SSF53335">
    <property type="entry name" value="S-adenosyl-L-methionine-dependent methyltransferases"/>
    <property type="match status" value="1"/>
</dbReference>
<evidence type="ECO:0000313" key="2">
    <source>
        <dbReference type="Proteomes" id="UP000315312"/>
    </source>
</evidence>
<dbReference type="AlphaFoldDB" id="A0A562KP96"/>
<keyword evidence="2" id="KW-1185">Reference proteome</keyword>
<sequence>MEILSNKILSSRYKANGKAILELNKSQTEALNAIKSKIDSSKYVFEAVECLNCNSNGFDLIAEKDRYGLAVSTVICRECGLLQTNPRMNQNSYNDFYENHYRQLYSGNSIGTDVFFKNQHNHGKLIYDFIRQNVNLEDLNIVEVGAGAGGILSFFKENGCAVWGVDLGSSYVDFGKEKGIELFSGTIDVIFEKKIKPNLVIYSHVLEHILNPNIEIQKWYNYLNVGDMIYIEVPGLDNLTKNYRNDFLRYLQNAHTVHFNLAILESFMNKNGFDMVIGNENVQALFVKRELVTNKKKNNNYETVINILKKYESKRKNIFDSNNRKYFFSNVKNKSKRNIVSFFKNIGVYKFLKK</sequence>
<comment type="caution">
    <text evidence="1">The sequence shown here is derived from an EMBL/GenBank/DDBJ whole genome shotgun (WGS) entry which is preliminary data.</text>
</comment>
<evidence type="ECO:0000313" key="1">
    <source>
        <dbReference type="EMBL" id="TWH97184.1"/>
    </source>
</evidence>
<protein>
    <submittedName>
        <fullName evidence="1">SAM-dependent methyltransferase</fullName>
    </submittedName>
</protein>
<dbReference type="OrthoDB" id="9791837at2"/>
<keyword evidence="1" id="KW-0808">Transferase</keyword>
<dbReference type="RefSeq" id="WP_133609712.1">
    <property type="nucleotide sequence ID" value="NZ_SNZC01000003.1"/>
</dbReference>
<proteinExistence type="predicted"/>
<dbReference type="EMBL" id="VLKM01000002">
    <property type="protein sequence ID" value="TWH97184.1"/>
    <property type="molecule type" value="Genomic_DNA"/>
</dbReference>
<keyword evidence="1" id="KW-0489">Methyltransferase</keyword>
<dbReference type="InterPro" id="IPR029063">
    <property type="entry name" value="SAM-dependent_MTases_sf"/>
</dbReference>
<gene>
    <name evidence="1" type="ORF">IP97_00611</name>
</gene>
<dbReference type="PANTHER" id="PTHR43861:SF5">
    <property type="entry name" value="BLL5978 PROTEIN"/>
    <property type="match status" value="1"/>
</dbReference>
<dbReference type="Gene3D" id="3.40.50.150">
    <property type="entry name" value="Vaccinia Virus protein VP39"/>
    <property type="match status" value="1"/>
</dbReference>
<name>A0A562KP96_9FLAO</name>
<dbReference type="PANTHER" id="PTHR43861">
    <property type="entry name" value="TRANS-ACONITATE 2-METHYLTRANSFERASE-RELATED"/>
    <property type="match status" value="1"/>
</dbReference>
<accession>A0A562KP96</accession>
<organism evidence="1 2">
    <name type="scientific">Flavobacterium cheniae</name>
    <dbReference type="NCBI Taxonomy" id="295428"/>
    <lineage>
        <taxon>Bacteria</taxon>
        <taxon>Pseudomonadati</taxon>
        <taxon>Bacteroidota</taxon>
        <taxon>Flavobacteriia</taxon>
        <taxon>Flavobacteriales</taxon>
        <taxon>Flavobacteriaceae</taxon>
        <taxon>Flavobacterium</taxon>
    </lineage>
</organism>
<dbReference type="GO" id="GO:0032259">
    <property type="term" value="P:methylation"/>
    <property type="evidence" value="ECO:0007669"/>
    <property type="project" value="UniProtKB-KW"/>
</dbReference>
<reference evidence="1 2" key="1">
    <citation type="journal article" date="2015" name="Stand. Genomic Sci.">
        <title>Genomic Encyclopedia of Bacterial and Archaeal Type Strains, Phase III: the genomes of soil and plant-associated and newly described type strains.</title>
        <authorList>
            <person name="Whitman W.B."/>
            <person name="Woyke T."/>
            <person name="Klenk H.P."/>
            <person name="Zhou Y."/>
            <person name="Lilburn T.G."/>
            <person name="Beck B.J."/>
            <person name="De Vos P."/>
            <person name="Vandamme P."/>
            <person name="Eisen J.A."/>
            <person name="Garrity G."/>
            <person name="Hugenholtz P."/>
            <person name="Kyrpides N.C."/>
        </authorList>
    </citation>
    <scope>NUCLEOTIDE SEQUENCE [LARGE SCALE GENOMIC DNA]</scope>
    <source>
        <strain evidence="1 2">CGMCC 1.6844</strain>
    </source>
</reference>